<feature type="domain" description="HTH cro/C1-type" evidence="4">
    <location>
        <begin position="37"/>
        <end position="71"/>
    </location>
</feature>
<keyword evidence="6" id="KW-0378">Hydrolase</keyword>
<dbReference type="CDD" id="cd06529">
    <property type="entry name" value="S24_LexA-like"/>
    <property type="match status" value="1"/>
</dbReference>
<dbReference type="Gene3D" id="1.10.260.40">
    <property type="entry name" value="lambda repressor-like DNA-binding domains"/>
    <property type="match status" value="1"/>
</dbReference>
<dbReference type="Proteomes" id="UP000254100">
    <property type="component" value="Unassembled WGS sequence"/>
</dbReference>
<dbReference type="InterPro" id="IPR036286">
    <property type="entry name" value="LexA/Signal_pep-like_sf"/>
</dbReference>
<dbReference type="PROSITE" id="PS50943">
    <property type="entry name" value="HTH_CROC1"/>
    <property type="match status" value="1"/>
</dbReference>
<dbReference type="Proteomes" id="UP000032366">
    <property type="component" value="Unassembled WGS sequence"/>
</dbReference>
<dbReference type="AlphaFoldDB" id="A0A0D6XS71"/>
<accession>A0A0D6XS71</accession>
<dbReference type="SMART" id="SM00530">
    <property type="entry name" value="HTH_XRE"/>
    <property type="match status" value="1"/>
</dbReference>
<dbReference type="InterPro" id="IPR001387">
    <property type="entry name" value="Cro/C1-type_HTH"/>
</dbReference>
<name>A0A0D6XS71_9STAP</name>
<protein>
    <submittedName>
        <fullName evidence="6">Putative phage repressor protein</fullName>
        <ecNumber evidence="6">3.4.21.88</ecNumber>
    </submittedName>
    <submittedName>
        <fullName evidence="5">Transcriptional regulator</fullName>
    </submittedName>
</protein>
<evidence type="ECO:0000313" key="5">
    <source>
        <dbReference type="EMBL" id="KIX91437.1"/>
    </source>
</evidence>
<dbReference type="InterPro" id="IPR015927">
    <property type="entry name" value="Peptidase_S24_S26A/B/C"/>
</dbReference>
<dbReference type="InterPro" id="IPR010982">
    <property type="entry name" value="Lambda_DNA-bd_dom_sf"/>
</dbReference>
<dbReference type="PANTHER" id="PTHR40661">
    <property type="match status" value="1"/>
</dbReference>
<reference evidence="5 7" key="1">
    <citation type="submission" date="2015-01" db="EMBL/GenBank/DDBJ databases">
        <authorList>
            <person name="Guo J."/>
        </authorList>
    </citation>
    <scope>NUCLEOTIDE SEQUENCE [LARGE SCALE GENOMIC DNA]</scope>
    <source>
        <strain evidence="5 7">DSM 22147</strain>
    </source>
</reference>
<dbReference type="CDD" id="cd00093">
    <property type="entry name" value="HTH_XRE"/>
    <property type="match status" value="1"/>
</dbReference>
<evidence type="ECO:0000256" key="3">
    <source>
        <dbReference type="ARBA" id="ARBA00023163"/>
    </source>
</evidence>
<dbReference type="Gene3D" id="2.10.109.10">
    <property type="entry name" value="Umud Fragment, subunit A"/>
    <property type="match status" value="1"/>
</dbReference>
<dbReference type="PANTHER" id="PTHR40661:SF1">
    <property type="entry name" value="HTH CRO_C1-TYPE DOMAIN-CONTAINING PROTEIN"/>
    <property type="match status" value="1"/>
</dbReference>
<keyword evidence="3" id="KW-0804">Transcription</keyword>
<dbReference type="RefSeq" id="WP_044359010.1">
    <property type="nucleotide sequence ID" value="NZ_JXWY01000013.1"/>
</dbReference>
<organism evidence="6 8">
    <name type="scientific">Staphylococcus microti</name>
    <dbReference type="NCBI Taxonomy" id="569857"/>
    <lineage>
        <taxon>Bacteria</taxon>
        <taxon>Bacillati</taxon>
        <taxon>Bacillota</taxon>
        <taxon>Bacilli</taxon>
        <taxon>Bacillales</taxon>
        <taxon>Staphylococcaceae</taxon>
        <taxon>Staphylococcus</taxon>
    </lineage>
</organism>
<dbReference type="Pfam" id="PF00717">
    <property type="entry name" value="Peptidase_S24"/>
    <property type="match status" value="1"/>
</dbReference>
<dbReference type="EMBL" id="UHDT01000001">
    <property type="protein sequence ID" value="SUM57011.1"/>
    <property type="molecule type" value="Genomic_DNA"/>
</dbReference>
<evidence type="ECO:0000259" key="4">
    <source>
        <dbReference type="PROSITE" id="PS50943"/>
    </source>
</evidence>
<dbReference type="GO" id="GO:0003677">
    <property type="term" value="F:DNA binding"/>
    <property type="evidence" value="ECO:0007669"/>
    <property type="project" value="UniProtKB-KW"/>
</dbReference>
<evidence type="ECO:0000313" key="6">
    <source>
        <dbReference type="EMBL" id="SUM57011.1"/>
    </source>
</evidence>
<evidence type="ECO:0000256" key="2">
    <source>
        <dbReference type="ARBA" id="ARBA00023125"/>
    </source>
</evidence>
<dbReference type="EMBL" id="JXWY01000013">
    <property type="protein sequence ID" value="KIX91437.1"/>
    <property type="molecule type" value="Genomic_DNA"/>
</dbReference>
<dbReference type="SUPFAM" id="SSF47413">
    <property type="entry name" value="lambda repressor-like DNA-binding domains"/>
    <property type="match status" value="1"/>
</dbReference>
<sequence>MQTTSDRLKQLMKDRNLRQVDILNMSKPYQKELGIKMSKSHLSQYVNDKSSPDQHKLYLLSKTLDVGEAWLMGYDVDAYRVPDEERQIESIESKISKEVSKLTDKRKKNVYNYVKNQLSLQNNNSSDVIDLDDYKGDIIQETPVYGYASAGTGEQLFDEPRFKVNVKGYIPPHDLALQVNGDSMEPVFRNREIIFVEKTHDIKNGQIGVFIINGEAYVKKVRVEDDRLTLISLNKNYKDLHFYQNEGIQLVGKVIL</sequence>
<keyword evidence="7" id="KW-1185">Reference proteome</keyword>
<dbReference type="Pfam" id="PF01381">
    <property type="entry name" value="HTH_3"/>
    <property type="match status" value="1"/>
</dbReference>
<dbReference type="GO" id="GO:0004252">
    <property type="term" value="F:serine-type endopeptidase activity"/>
    <property type="evidence" value="ECO:0007669"/>
    <property type="project" value="UniProtKB-EC"/>
</dbReference>
<keyword evidence="1" id="KW-0805">Transcription regulation</keyword>
<reference evidence="6 8" key="2">
    <citation type="submission" date="2018-06" db="EMBL/GenBank/DDBJ databases">
        <authorList>
            <consortium name="Pathogen Informatics"/>
            <person name="Doyle S."/>
        </authorList>
    </citation>
    <scope>NUCLEOTIDE SEQUENCE [LARGE SCALE GENOMIC DNA]</scope>
    <source>
        <strain evidence="6 8">NCTC13832</strain>
    </source>
</reference>
<dbReference type="OrthoDB" id="2475196at2"/>
<evidence type="ECO:0000313" key="7">
    <source>
        <dbReference type="Proteomes" id="UP000032366"/>
    </source>
</evidence>
<dbReference type="STRING" id="569857.TP70_02160"/>
<gene>
    <name evidence="6" type="primary">lexA_1</name>
    <name evidence="6" type="ORF">NCTC13832_00676</name>
    <name evidence="5" type="ORF">TP70_02160</name>
</gene>
<evidence type="ECO:0000256" key="1">
    <source>
        <dbReference type="ARBA" id="ARBA00023015"/>
    </source>
</evidence>
<evidence type="ECO:0000313" key="8">
    <source>
        <dbReference type="Proteomes" id="UP000254100"/>
    </source>
</evidence>
<dbReference type="EC" id="3.4.21.88" evidence="6"/>
<dbReference type="SUPFAM" id="SSF51306">
    <property type="entry name" value="LexA/Signal peptidase"/>
    <property type="match status" value="1"/>
</dbReference>
<keyword evidence="2" id="KW-0238">DNA-binding</keyword>
<dbReference type="InterPro" id="IPR039418">
    <property type="entry name" value="LexA-like"/>
</dbReference>
<proteinExistence type="predicted"/>